<dbReference type="InterPro" id="IPR003593">
    <property type="entry name" value="AAA+_ATPase"/>
</dbReference>
<dbReference type="AlphaFoldDB" id="A0A2G4F2W4"/>
<dbReference type="PROSITE" id="PS50234">
    <property type="entry name" value="VWFA"/>
    <property type="match status" value="1"/>
</dbReference>
<accession>A0A2G4F2W4</accession>
<keyword evidence="9" id="KW-1185">Reference proteome</keyword>
<dbReference type="Pfam" id="PF13519">
    <property type="entry name" value="VWA_2"/>
    <property type="match status" value="1"/>
</dbReference>
<dbReference type="PANTHER" id="PTHR43473">
    <property type="entry name" value="MAGNESIUM-CHELATASE SUBUNIT CHLD, CHLOROPLASTIC"/>
    <property type="match status" value="1"/>
</dbReference>
<dbReference type="SUPFAM" id="SSF52540">
    <property type="entry name" value="P-loop containing nucleoside triphosphate hydrolases"/>
    <property type="match status" value="1"/>
</dbReference>
<evidence type="ECO:0000256" key="5">
    <source>
        <dbReference type="ARBA" id="ARBA00030759"/>
    </source>
</evidence>
<dbReference type="InterPro" id="IPR041628">
    <property type="entry name" value="ChlI/MoxR_AAA_lid"/>
</dbReference>
<comment type="caution">
    <text evidence="8">The sequence shown here is derived from an EMBL/GenBank/DDBJ whole genome shotgun (WGS) entry which is preliminary data.</text>
</comment>
<comment type="function">
    <text evidence="1">Involved in chlorophyll biosynthesis; introduces a magnesium ion into protoporphyrin IX to yield Mg-protoporphyrin IX.</text>
</comment>
<evidence type="ECO:0000256" key="3">
    <source>
        <dbReference type="ARBA" id="ARBA00022741"/>
    </source>
</evidence>
<dbReference type="RefSeq" id="WP_096829013.1">
    <property type="nucleotide sequence ID" value="NZ_NXIB02000031.1"/>
</dbReference>
<dbReference type="Gene3D" id="3.40.50.300">
    <property type="entry name" value="P-loop containing nucleotide triphosphate hydrolases"/>
    <property type="match status" value="1"/>
</dbReference>
<dbReference type="SMART" id="SM00382">
    <property type="entry name" value="AAA"/>
    <property type="match status" value="1"/>
</dbReference>
<dbReference type="InterPro" id="IPR000523">
    <property type="entry name" value="Mg_chelatse_chII-like_cat_dom"/>
</dbReference>
<keyword evidence="3" id="KW-0547">Nucleotide-binding</keyword>
<organism evidence="8 9">
    <name type="scientific">Tychonema bourrellyi FEM_GT703</name>
    <dbReference type="NCBI Taxonomy" id="2040638"/>
    <lineage>
        <taxon>Bacteria</taxon>
        <taxon>Bacillati</taxon>
        <taxon>Cyanobacteriota</taxon>
        <taxon>Cyanophyceae</taxon>
        <taxon>Oscillatoriophycideae</taxon>
        <taxon>Oscillatoriales</taxon>
        <taxon>Microcoleaceae</taxon>
        <taxon>Tychonema</taxon>
    </lineage>
</organism>
<dbReference type="Gene3D" id="3.40.50.410">
    <property type="entry name" value="von Willebrand factor, type A domain"/>
    <property type="match status" value="1"/>
</dbReference>
<proteinExistence type="inferred from homology"/>
<dbReference type="InterPro" id="IPR027417">
    <property type="entry name" value="P-loop_NTPase"/>
</dbReference>
<dbReference type="Pfam" id="PF01078">
    <property type="entry name" value="Mg_chelatase"/>
    <property type="match status" value="1"/>
</dbReference>
<dbReference type="InterPro" id="IPR002035">
    <property type="entry name" value="VWF_A"/>
</dbReference>
<feature type="region of interest" description="Disordered" evidence="6">
    <location>
        <begin position="512"/>
        <end position="569"/>
    </location>
</feature>
<dbReference type="SUPFAM" id="SSF53300">
    <property type="entry name" value="vWA-like"/>
    <property type="match status" value="1"/>
</dbReference>
<protein>
    <recommendedName>
        <fullName evidence="5">Mg-protoporphyrin IX chelatase</fullName>
    </recommendedName>
</protein>
<dbReference type="OrthoDB" id="9775079at2"/>
<dbReference type="CDD" id="cd01451">
    <property type="entry name" value="vWA_Magnesium_chelatase"/>
    <property type="match status" value="1"/>
</dbReference>
<evidence type="ECO:0000256" key="6">
    <source>
        <dbReference type="SAM" id="MobiDB-lite"/>
    </source>
</evidence>
<feature type="compositionally biased region" description="Pro residues" evidence="6">
    <location>
        <begin position="396"/>
        <end position="408"/>
    </location>
</feature>
<gene>
    <name evidence="8" type="ORF">CP500_007355</name>
</gene>
<dbReference type="Pfam" id="PF17863">
    <property type="entry name" value="AAA_lid_2"/>
    <property type="match status" value="1"/>
</dbReference>
<keyword evidence="4" id="KW-0067">ATP-binding</keyword>
<sequence length="788" mass="85141">MSALYATPTVTAFPLTAVVGQEAIKLALLLAAVDPGLGGVAIAGRRGTAKSVMARALHSLLPPIEVVKGSFCNAEPEELLVEQASCLLPENNLEQPLAENSQQDTLAENNGQDAFAENNGQDAFAENNGQDALAENNGQDALAENNGQDARTTNTNLATEIIPTPFLQIPLGVTEDRLLGSVDVEQSVKFGKTVFQPGLLAQANRGVLYVDEINLLDDNISNQLLTVLTEGRNQIEREGISFQHPCKPLFIATYNPEEGQLREHLLDRIAIALSADAVLELEQRVQAVDQALSYSNSPQQFLSQYAEDTDNLKTQIILAREWLKDVTIKHEQISYLVEEAIRGAVQGHRAEIFAVRVAKACAAIEGRTEVNAEDLRRAVELVIVPRATVIQSPPDENTPPPPPPPPPQTNSEREQEEEQEPEDEEKDENEDKENEPPEEQDENSIPEEFIFDPEGVILDPSVLFFTQNTSRQGKSGSRSIIFSEDRGRYVKPVLPKGPVRRIAVDATLRAAAPYQKARRERSSNPPPSRAGTGAPPLQLGGQEASQPPLNKGGQEASQPPLNKGGQGGVQRRVFVEQGDIRAKKLARKAGALVIFVVDASGSMALNRMQSAKGAVMQLLTEAYQSRDQVALIPFRGEQAEVLLPPTRSIALARKRLERLPCGGGSPLAHGLTQAVRVGVNARQSGDIGQVAIVAITDGRGNIPLARSLGEPMVDGEKPNIKAELLEIAAKIRGLGMQLLVIDTESKFISTGFAKELAKTSGGKYYHLPKATDQSIAAMTKNALRDAIG</sequence>
<reference evidence="8" key="1">
    <citation type="submission" date="2017-10" db="EMBL/GenBank/DDBJ databases">
        <title>Draft genome sequence of the planktic cyanobacteria Tychonema bourrellyi isolated from alpine lentic freshwater.</title>
        <authorList>
            <person name="Tett A."/>
            <person name="Armanini F."/>
            <person name="Asnicar F."/>
            <person name="Boscaini A."/>
            <person name="Pasolli E."/>
            <person name="Zolfo M."/>
            <person name="Donati C."/>
            <person name="Salmaso N."/>
            <person name="Segata N."/>
        </authorList>
    </citation>
    <scope>NUCLEOTIDE SEQUENCE</scope>
    <source>
        <strain evidence="8">FEM_GT703</strain>
    </source>
</reference>
<dbReference type="Proteomes" id="UP000226442">
    <property type="component" value="Unassembled WGS sequence"/>
</dbReference>
<dbReference type="SMART" id="SM00327">
    <property type="entry name" value="VWA"/>
    <property type="match status" value="1"/>
</dbReference>
<feature type="compositionally biased region" description="Acidic residues" evidence="6">
    <location>
        <begin position="414"/>
        <end position="445"/>
    </location>
</feature>
<comment type="similarity">
    <text evidence="2">Belongs to the Mg-chelatase subunits D/I family.</text>
</comment>
<evidence type="ECO:0000313" key="9">
    <source>
        <dbReference type="Proteomes" id="UP000226442"/>
    </source>
</evidence>
<dbReference type="EMBL" id="NXIB02000031">
    <property type="protein sequence ID" value="PHX56114.1"/>
    <property type="molecule type" value="Genomic_DNA"/>
</dbReference>
<dbReference type="PANTHER" id="PTHR43473:SF2">
    <property type="entry name" value="MAGNESIUM-CHELATASE SUBUNIT CHLD, CHLOROPLASTIC"/>
    <property type="match status" value="1"/>
</dbReference>
<evidence type="ECO:0000313" key="8">
    <source>
        <dbReference type="EMBL" id="PHX56114.1"/>
    </source>
</evidence>
<evidence type="ECO:0000256" key="2">
    <source>
        <dbReference type="ARBA" id="ARBA00005799"/>
    </source>
</evidence>
<feature type="region of interest" description="Disordered" evidence="6">
    <location>
        <begin position="388"/>
        <end position="445"/>
    </location>
</feature>
<evidence type="ECO:0000256" key="4">
    <source>
        <dbReference type="ARBA" id="ARBA00022840"/>
    </source>
</evidence>
<feature type="domain" description="VWFA" evidence="7">
    <location>
        <begin position="592"/>
        <end position="787"/>
    </location>
</feature>
<evidence type="ECO:0000259" key="7">
    <source>
        <dbReference type="PROSITE" id="PS50234"/>
    </source>
</evidence>
<dbReference type="InterPro" id="IPR036465">
    <property type="entry name" value="vWFA_dom_sf"/>
</dbReference>
<evidence type="ECO:0000256" key="1">
    <source>
        <dbReference type="ARBA" id="ARBA00003398"/>
    </source>
</evidence>
<name>A0A2G4F2W4_9CYAN</name>
<dbReference type="InterPro" id="IPR041702">
    <property type="entry name" value="BchD/ChlD_VWA"/>
</dbReference>
<dbReference type="GO" id="GO:0005524">
    <property type="term" value="F:ATP binding"/>
    <property type="evidence" value="ECO:0007669"/>
    <property type="project" value="UniProtKB-KW"/>
</dbReference>
<dbReference type="Gene3D" id="1.10.8.80">
    <property type="entry name" value="Magnesium chelatase subunit I, C-Terminal domain"/>
    <property type="match status" value="1"/>
</dbReference>